<sequence>GGTVLDPFTGSGTTGVAALQEGRSFVGIELSDHYAAVAEQRLREAVLTRDDVDLAGPEQ</sequence>
<name>A0A646KQ04_STRJU</name>
<evidence type="ECO:0000259" key="3">
    <source>
        <dbReference type="Pfam" id="PF01555"/>
    </source>
</evidence>
<feature type="non-terminal residue" evidence="4">
    <location>
        <position position="1"/>
    </location>
</feature>
<dbReference type="Pfam" id="PF01555">
    <property type="entry name" value="N6_N4_Mtase"/>
    <property type="match status" value="1"/>
</dbReference>
<evidence type="ECO:0000256" key="2">
    <source>
        <dbReference type="ARBA" id="ARBA00022679"/>
    </source>
</evidence>
<comment type="caution">
    <text evidence="4">The sequence shown here is derived from an EMBL/GenBank/DDBJ whole genome shotgun (WGS) entry which is preliminary data.</text>
</comment>
<protein>
    <submittedName>
        <fullName evidence="4">Site-specific DNA-methyltransferase</fullName>
    </submittedName>
</protein>
<feature type="domain" description="DNA methylase N-4/N-6" evidence="3">
    <location>
        <begin position="1"/>
        <end position="39"/>
    </location>
</feature>
<keyword evidence="5" id="KW-1185">Reference proteome</keyword>
<dbReference type="InterPro" id="IPR002941">
    <property type="entry name" value="DNA_methylase_N4/N6"/>
</dbReference>
<proteinExistence type="predicted"/>
<organism evidence="4 5">
    <name type="scientific">Streptomyces jumonjinensis</name>
    <dbReference type="NCBI Taxonomy" id="1945"/>
    <lineage>
        <taxon>Bacteria</taxon>
        <taxon>Bacillati</taxon>
        <taxon>Actinomycetota</taxon>
        <taxon>Actinomycetes</taxon>
        <taxon>Kitasatosporales</taxon>
        <taxon>Streptomycetaceae</taxon>
        <taxon>Streptomyces</taxon>
    </lineage>
</organism>
<evidence type="ECO:0000313" key="4">
    <source>
        <dbReference type="EMBL" id="MQT04372.1"/>
    </source>
</evidence>
<dbReference type="AlphaFoldDB" id="A0A646KQ04"/>
<dbReference type="GO" id="GO:0032259">
    <property type="term" value="P:methylation"/>
    <property type="evidence" value="ECO:0007669"/>
    <property type="project" value="UniProtKB-KW"/>
</dbReference>
<gene>
    <name evidence="4" type="ORF">FF041_30680</name>
</gene>
<keyword evidence="1 4" id="KW-0489">Methyltransferase</keyword>
<dbReference type="Proteomes" id="UP000419138">
    <property type="component" value="Unassembled WGS sequence"/>
</dbReference>
<dbReference type="EMBL" id="VCLA01000191">
    <property type="protein sequence ID" value="MQT04372.1"/>
    <property type="molecule type" value="Genomic_DNA"/>
</dbReference>
<evidence type="ECO:0000313" key="5">
    <source>
        <dbReference type="Proteomes" id="UP000419138"/>
    </source>
</evidence>
<evidence type="ECO:0000256" key="1">
    <source>
        <dbReference type="ARBA" id="ARBA00022603"/>
    </source>
</evidence>
<dbReference type="RefSeq" id="WP_228388727.1">
    <property type="nucleotide sequence ID" value="NZ_VCLA01000191.1"/>
</dbReference>
<dbReference type="SUPFAM" id="SSF53335">
    <property type="entry name" value="S-adenosyl-L-methionine-dependent methyltransferases"/>
    <property type="match status" value="1"/>
</dbReference>
<accession>A0A646KQ04</accession>
<dbReference type="Gene3D" id="3.40.50.150">
    <property type="entry name" value="Vaccinia Virus protein VP39"/>
    <property type="match status" value="1"/>
</dbReference>
<keyword evidence="2 4" id="KW-0808">Transferase</keyword>
<dbReference type="InterPro" id="IPR029063">
    <property type="entry name" value="SAM-dependent_MTases_sf"/>
</dbReference>
<dbReference type="GO" id="GO:0003677">
    <property type="term" value="F:DNA binding"/>
    <property type="evidence" value="ECO:0007669"/>
    <property type="project" value="InterPro"/>
</dbReference>
<dbReference type="GO" id="GO:0008170">
    <property type="term" value="F:N-methyltransferase activity"/>
    <property type="evidence" value="ECO:0007669"/>
    <property type="project" value="InterPro"/>
</dbReference>
<reference evidence="4 5" key="1">
    <citation type="submission" date="2019-05" db="EMBL/GenBank/DDBJ databases">
        <title>Comparative genomics and metabolomics analyses of clavulanic acid producing Streptomyces species provides insight into specialized metabolism and evolution of beta-lactam biosynthetic gene clusters.</title>
        <authorList>
            <person name="Moore M.A."/>
            <person name="Cruz-Morales P."/>
            <person name="Barona Gomez F."/>
            <person name="Kapil T."/>
        </authorList>
    </citation>
    <scope>NUCLEOTIDE SEQUENCE [LARGE SCALE GENOMIC DNA]</scope>
    <source>
        <strain evidence="4 5">NRRL 5741</strain>
    </source>
</reference>